<evidence type="ECO:0000256" key="13">
    <source>
        <dbReference type="SAM" id="Phobius"/>
    </source>
</evidence>
<keyword evidence="2" id="KW-0813">Transport</keyword>
<dbReference type="Gene3D" id="1.20.120.350">
    <property type="entry name" value="Voltage-gated potassium channels. Chain C"/>
    <property type="match status" value="1"/>
</dbReference>
<dbReference type="PANTHER" id="PTHR11537">
    <property type="entry name" value="VOLTAGE-GATED POTASSIUM CHANNEL"/>
    <property type="match status" value="1"/>
</dbReference>
<gene>
    <name evidence="15" type="ORF">ESZ50_08705</name>
</gene>
<comment type="caution">
    <text evidence="15">The sequence shown here is derived from an EMBL/GenBank/DDBJ whole genome shotgun (WGS) entry which is preliminary data.</text>
</comment>
<feature type="transmembrane region" description="Helical" evidence="13">
    <location>
        <begin position="71"/>
        <end position="88"/>
    </location>
</feature>
<evidence type="ECO:0000256" key="4">
    <source>
        <dbReference type="ARBA" id="ARBA00022692"/>
    </source>
</evidence>
<accession>A0A6C2C377</accession>
<keyword evidence="8 13" id="KW-1133">Transmembrane helix</keyword>
<evidence type="ECO:0000259" key="14">
    <source>
        <dbReference type="Pfam" id="PF00520"/>
    </source>
</evidence>
<evidence type="ECO:0000256" key="11">
    <source>
        <dbReference type="ARBA" id="ARBA00023303"/>
    </source>
</evidence>
<dbReference type="Proteomes" id="UP000371977">
    <property type="component" value="Unassembled WGS sequence"/>
</dbReference>
<dbReference type="EMBL" id="SDGZ01000020">
    <property type="protein sequence ID" value="TYC48431.1"/>
    <property type="molecule type" value="Genomic_DNA"/>
</dbReference>
<dbReference type="GO" id="GO:0001508">
    <property type="term" value="P:action potential"/>
    <property type="evidence" value="ECO:0007669"/>
    <property type="project" value="TreeGrafter"/>
</dbReference>
<evidence type="ECO:0000256" key="7">
    <source>
        <dbReference type="ARBA" id="ARBA00022958"/>
    </source>
</evidence>
<evidence type="ECO:0000313" key="15">
    <source>
        <dbReference type="EMBL" id="TYC48431.1"/>
    </source>
</evidence>
<evidence type="ECO:0000256" key="3">
    <source>
        <dbReference type="ARBA" id="ARBA00022538"/>
    </source>
</evidence>
<feature type="domain" description="Ion transport" evidence="14">
    <location>
        <begin position="8"/>
        <end position="196"/>
    </location>
</feature>
<keyword evidence="9" id="KW-0406">Ion transport</keyword>
<dbReference type="OrthoDB" id="9810759at2"/>
<evidence type="ECO:0000256" key="12">
    <source>
        <dbReference type="SAM" id="Coils"/>
    </source>
</evidence>
<keyword evidence="12" id="KW-0175">Coiled coil</keyword>
<sequence length="250" mass="28617">MNIHIKRFYYALTLILSIASIMIAIIEIANFASITQSPINYIDKGILAFFWLDYAVRFYRSPNKKIFFRHNIFDLLAILPFDSLFYFFRVARVLRVLRLLKLIRIVGFTGKIQKNIKKFVNTNGFIYLLITSVVLIFLAAEIYSVAENVDYGNSLWWAIATTTTVGYGDISPHTEIGRFTAVILMLLGIGLIGSLTSTLTTYFVKGDHASDDADLAVEVKNLRKEVKELAMLKNELAQLREEIQKYNQNH</sequence>
<evidence type="ECO:0000256" key="6">
    <source>
        <dbReference type="ARBA" id="ARBA00022882"/>
    </source>
</evidence>
<feature type="transmembrane region" description="Helical" evidence="13">
    <location>
        <begin position="124"/>
        <end position="146"/>
    </location>
</feature>
<dbReference type="SUPFAM" id="SSF81324">
    <property type="entry name" value="Voltage-gated potassium channels"/>
    <property type="match status" value="1"/>
</dbReference>
<evidence type="ECO:0000256" key="5">
    <source>
        <dbReference type="ARBA" id="ARBA00022826"/>
    </source>
</evidence>
<evidence type="ECO:0000256" key="1">
    <source>
        <dbReference type="ARBA" id="ARBA00004141"/>
    </source>
</evidence>
<dbReference type="InterPro" id="IPR005821">
    <property type="entry name" value="Ion_trans_dom"/>
</dbReference>
<dbReference type="AlphaFoldDB" id="A0A6C2C377"/>
<keyword evidence="4 13" id="KW-0812">Transmembrane</keyword>
<protein>
    <submittedName>
        <fullName evidence="15">Ion transporter</fullName>
    </submittedName>
</protein>
<keyword evidence="11" id="KW-0407">Ion channel</keyword>
<feature type="transmembrane region" description="Helical" evidence="13">
    <location>
        <begin position="179"/>
        <end position="204"/>
    </location>
</feature>
<keyword evidence="6" id="KW-0851">Voltage-gated channel</keyword>
<feature type="transmembrane region" description="Helical" evidence="13">
    <location>
        <begin position="7"/>
        <end position="29"/>
    </location>
</feature>
<name>A0A6C2C377_9LACO</name>
<dbReference type="InterPro" id="IPR027359">
    <property type="entry name" value="Volt_channel_dom_sf"/>
</dbReference>
<keyword evidence="5" id="KW-0631">Potassium channel</keyword>
<evidence type="ECO:0000256" key="2">
    <source>
        <dbReference type="ARBA" id="ARBA00022448"/>
    </source>
</evidence>
<keyword evidence="7" id="KW-0630">Potassium</keyword>
<organism evidence="15 16">
    <name type="scientific">Weissella muntiaci</name>
    <dbReference type="NCBI Taxonomy" id="2508881"/>
    <lineage>
        <taxon>Bacteria</taxon>
        <taxon>Bacillati</taxon>
        <taxon>Bacillota</taxon>
        <taxon>Bacilli</taxon>
        <taxon>Lactobacillales</taxon>
        <taxon>Lactobacillaceae</taxon>
        <taxon>Weissella</taxon>
    </lineage>
</organism>
<keyword evidence="10 13" id="KW-0472">Membrane</keyword>
<feature type="coiled-coil region" evidence="12">
    <location>
        <begin position="219"/>
        <end position="249"/>
    </location>
</feature>
<evidence type="ECO:0000313" key="16">
    <source>
        <dbReference type="Proteomes" id="UP000371977"/>
    </source>
</evidence>
<dbReference type="GO" id="GO:0005249">
    <property type="term" value="F:voltage-gated potassium channel activity"/>
    <property type="evidence" value="ECO:0007669"/>
    <property type="project" value="InterPro"/>
</dbReference>
<evidence type="ECO:0000256" key="10">
    <source>
        <dbReference type="ARBA" id="ARBA00023136"/>
    </source>
</evidence>
<evidence type="ECO:0000256" key="8">
    <source>
        <dbReference type="ARBA" id="ARBA00022989"/>
    </source>
</evidence>
<keyword evidence="16" id="KW-1185">Reference proteome</keyword>
<keyword evidence="3" id="KW-0633">Potassium transport</keyword>
<dbReference type="PANTHER" id="PTHR11537:SF254">
    <property type="entry name" value="POTASSIUM VOLTAGE-GATED CHANNEL PROTEIN SHAB"/>
    <property type="match status" value="1"/>
</dbReference>
<dbReference type="Gene3D" id="1.10.287.70">
    <property type="match status" value="1"/>
</dbReference>
<evidence type="ECO:0000256" key="9">
    <source>
        <dbReference type="ARBA" id="ARBA00023065"/>
    </source>
</evidence>
<dbReference type="Pfam" id="PF00520">
    <property type="entry name" value="Ion_trans"/>
    <property type="match status" value="1"/>
</dbReference>
<proteinExistence type="predicted"/>
<dbReference type="GO" id="GO:0008076">
    <property type="term" value="C:voltage-gated potassium channel complex"/>
    <property type="evidence" value="ECO:0007669"/>
    <property type="project" value="InterPro"/>
</dbReference>
<dbReference type="InterPro" id="IPR028325">
    <property type="entry name" value="VG_K_chnl"/>
</dbReference>
<reference evidence="15 16" key="1">
    <citation type="submission" date="2019-01" db="EMBL/GenBank/DDBJ databases">
        <title>Weissella sp. nov., a novel lactic acid bacterium isolated from animal feces.</title>
        <authorList>
            <person name="Wang L.-T."/>
        </authorList>
    </citation>
    <scope>NUCLEOTIDE SEQUENCE [LARGE SCALE GENOMIC DNA]</scope>
    <source>
        <strain evidence="15 16">8H-2</strain>
    </source>
</reference>
<dbReference type="RefSeq" id="WP_148623177.1">
    <property type="nucleotide sequence ID" value="NZ_SDGZ01000020.1"/>
</dbReference>
<comment type="subcellular location">
    <subcellularLocation>
        <location evidence="1">Membrane</location>
        <topology evidence="1">Multi-pass membrane protein</topology>
    </subcellularLocation>
</comment>